<keyword evidence="2 5" id="KW-0645">Protease</keyword>
<dbReference type="Gene3D" id="3.40.50.200">
    <property type="entry name" value="Peptidase S8/S53 domain"/>
    <property type="match status" value="1"/>
</dbReference>
<feature type="compositionally biased region" description="Polar residues" evidence="7">
    <location>
        <begin position="1"/>
        <end position="17"/>
    </location>
</feature>
<protein>
    <submittedName>
        <fullName evidence="9">Subtilisin family serine protease</fullName>
    </submittedName>
</protein>
<sequence length="525" mass="54668">MTTDDANTGDPTNNPTRQGGGRFIISHRLAPYGSERARKSAKARFGEKFTKTLQDSVDILADSGDTSDDKRRVLVVSGDEAEMTLKSRSLSGDVLIEPESLRWPAALRLAGWANAETGENAVSTAGAPSIFYLRLTSGSQPVVNAKVELTLSPLVQSSASTSISAVTDPQGFAVFSFDQRIWQASAAQISPHGGYWSAVAINPANARTLTVDPLPKNGPVGWWHQLAGLSANDPQAGSGIRIGILDTGLGPHPYLNHITPAGAYVDGAYVEGAIATMDVEWHGTHVSGIIGARPPEGSGEFAGLAPGADIFTARVFSKNGGANQGDIAAGIDAMAFENEVDLINLSLGGGPSAIEYDAVLSAYYRGTLCICAAGNQYGQAVMSPANYPIAVAVTALGMPGTYPANNLAALTAPQQPDRIGYGGLYLPSYSNFGPQVAVTAAGSAVISTIPATEAEPAPYADMSGTSMATPVTTAALAVLLSQDPIFRTLARCKERADYARSLLETHAFNLGLAPQYQGKGLSRAI</sequence>
<evidence type="ECO:0000256" key="1">
    <source>
        <dbReference type="ARBA" id="ARBA00011073"/>
    </source>
</evidence>
<dbReference type="PROSITE" id="PS00138">
    <property type="entry name" value="SUBTILASE_SER"/>
    <property type="match status" value="1"/>
</dbReference>
<feature type="active site" description="Charge relay system" evidence="5">
    <location>
        <position position="282"/>
    </location>
</feature>
<evidence type="ECO:0000256" key="3">
    <source>
        <dbReference type="ARBA" id="ARBA00022801"/>
    </source>
</evidence>
<dbReference type="GO" id="GO:0006508">
    <property type="term" value="P:proteolysis"/>
    <property type="evidence" value="ECO:0007669"/>
    <property type="project" value="UniProtKB-KW"/>
</dbReference>
<feature type="active site" description="Charge relay system" evidence="5">
    <location>
        <position position="466"/>
    </location>
</feature>
<dbReference type="Pfam" id="PF00082">
    <property type="entry name" value="Peptidase_S8"/>
    <property type="match status" value="1"/>
</dbReference>
<evidence type="ECO:0000256" key="2">
    <source>
        <dbReference type="ARBA" id="ARBA00022670"/>
    </source>
</evidence>
<evidence type="ECO:0000256" key="4">
    <source>
        <dbReference type="ARBA" id="ARBA00022825"/>
    </source>
</evidence>
<evidence type="ECO:0000256" key="5">
    <source>
        <dbReference type="PROSITE-ProRule" id="PRU01240"/>
    </source>
</evidence>
<dbReference type="Proteomes" id="UP001235269">
    <property type="component" value="Unassembled WGS sequence"/>
</dbReference>
<feature type="region of interest" description="Disordered" evidence="7">
    <location>
        <begin position="1"/>
        <end position="24"/>
    </location>
</feature>
<dbReference type="EMBL" id="JAUSWH010000002">
    <property type="protein sequence ID" value="MDQ0454750.1"/>
    <property type="molecule type" value="Genomic_DNA"/>
</dbReference>
<keyword evidence="10" id="KW-1185">Reference proteome</keyword>
<dbReference type="PROSITE" id="PS00137">
    <property type="entry name" value="SUBTILASE_HIS"/>
    <property type="match status" value="1"/>
</dbReference>
<dbReference type="RefSeq" id="WP_307156950.1">
    <property type="nucleotide sequence ID" value="NZ_JAUSWH010000002.1"/>
</dbReference>
<name>A0ABU0I944_9HYPH</name>
<accession>A0ABU0I944</accession>
<dbReference type="PROSITE" id="PS51892">
    <property type="entry name" value="SUBTILASE"/>
    <property type="match status" value="1"/>
</dbReference>
<evidence type="ECO:0000256" key="6">
    <source>
        <dbReference type="RuleBase" id="RU003355"/>
    </source>
</evidence>
<gene>
    <name evidence="9" type="ORF">QO005_001077</name>
</gene>
<dbReference type="PROSITE" id="PS00136">
    <property type="entry name" value="SUBTILASE_ASP"/>
    <property type="match status" value="1"/>
</dbReference>
<proteinExistence type="inferred from homology"/>
<comment type="caution">
    <text evidence="9">The sequence shown here is derived from an EMBL/GenBank/DDBJ whole genome shotgun (WGS) entry which is preliminary data.</text>
</comment>
<feature type="domain" description="Peptidase S8/S53" evidence="8">
    <location>
        <begin position="237"/>
        <end position="507"/>
    </location>
</feature>
<dbReference type="InterPro" id="IPR022398">
    <property type="entry name" value="Peptidase_S8_His-AS"/>
</dbReference>
<feature type="active site" description="Charge relay system" evidence="5">
    <location>
        <position position="246"/>
    </location>
</feature>
<dbReference type="GO" id="GO:0008233">
    <property type="term" value="F:peptidase activity"/>
    <property type="evidence" value="ECO:0007669"/>
    <property type="project" value="UniProtKB-KW"/>
</dbReference>
<evidence type="ECO:0000259" key="8">
    <source>
        <dbReference type="Pfam" id="PF00082"/>
    </source>
</evidence>
<reference evidence="9 10" key="1">
    <citation type="submission" date="2023-07" db="EMBL/GenBank/DDBJ databases">
        <title>Genomic Encyclopedia of Type Strains, Phase IV (KMG-IV): sequencing the most valuable type-strain genomes for metagenomic binning, comparative biology and taxonomic classification.</title>
        <authorList>
            <person name="Goeker M."/>
        </authorList>
    </citation>
    <scope>NUCLEOTIDE SEQUENCE [LARGE SCALE GENOMIC DNA]</scope>
    <source>
        <strain evidence="9 10">DSM 100301</strain>
    </source>
</reference>
<dbReference type="InterPro" id="IPR023828">
    <property type="entry name" value="Peptidase_S8_Ser-AS"/>
</dbReference>
<evidence type="ECO:0000256" key="7">
    <source>
        <dbReference type="SAM" id="MobiDB-lite"/>
    </source>
</evidence>
<dbReference type="PANTHER" id="PTHR43806">
    <property type="entry name" value="PEPTIDASE S8"/>
    <property type="match status" value="1"/>
</dbReference>
<dbReference type="PANTHER" id="PTHR43806:SF11">
    <property type="entry name" value="CEREVISIN-RELATED"/>
    <property type="match status" value="1"/>
</dbReference>
<dbReference type="SUPFAM" id="SSF52743">
    <property type="entry name" value="Subtilisin-like"/>
    <property type="match status" value="1"/>
</dbReference>
<organism evidence="9 10">
    <name type="scientific">Rhizobium paknamense</name>
    <dbReference type="NCBI Taxonomy" id="1206817"/>
    <lineage>
        <taxon>Bacteria</taxon>
        <taxon>Pseudomonadati</taxon>
        <taxon>Pseudomonadota</taxon>
        <taxon>Alphaproteobacteria</taxon>
        <taxon>Hyphomicrobiales</taxon>
        <taxon>Rhizobiaceae</taxon>
        <taxon>Rhizobium/Agrobacterium group</taxon>
        <taxon>Rhizobium</taxon>
    </lineage>
</organism>
<dbReference type="InterPro" id="IPR036852">
    <property type="entry name" value="Peptidase_S8/S53_dom_sf"/>
</dbReference>
<dbReference type="InterPro" id="IPR050131">
    <property type="entry name" value="Peptidase_S8_subtilisin-like"/>
</dbReference>
<comment type="similarity">
    <text evidence="1 5 6">Belongs to the peptidase S8 family.</text>
</comment>
<dbReference type="InterPro" id="IPR000209">
    <property type="entry name" value="Peptidase_S8/S53_dom"/>
</dbReference>
<evidence type="ECO:0000313" key="10">
    <source>
        <dbReference type="Proteomes" id="UP001235269"/>
    </source>
</evidence>
<keyword evidence="3 5" id="KW-0378">Hydrolase</keyword>
<keyword evidence="4 5" id="KW-0720">Serine protease</keyword>
<dbReference type="PRINTS" id="PR00723">
    <property type="entry name" value="SUBTILISIN"/>
</dbReference>
<dbReference type="InterPro" id="IPR023827">
    <property type="entry name" value="Peptidase_S8_Asp-AS"/>
</dbReference>
<evidence type="ECO:0000313" key="9">
    <source>
        <dbReference type="EMBL" id="MDQ0454750.1"/>
    </source>
</evidence>
<dbReference type="InterPro" id="IPR015500">
    <property type="entry name" value="Peptidase_S8_subtilisin-rel"/>
</dbReference>